<feature type="compositionally biased region" description="Polar residues" evidence="9">
    <location>
        <begin position="228"/>
        <end position="246"/>
    </location>
</feature>
<evidence type="ECO:0000259" key="10">
    <source>
        <dbReference type="PROSITE" id="PS50157"/>
    </source>
</evidence>
<dbReference type="GO" id="GO:0008270">
    <property type="term" value="F:zinc ion binding"/>
    <property type="evidence" value="ECO:0007669"/>
    <property type="project" value="UniProtKB-KW"/>
</dbReference>
<proteinExistence type="predicted"/>
<dbReference type="STRING" id="64144.ENSATEP00000010049"/>
<dbReference type="FunFam" id="3.30.160.60:FF:000176">
    <property type="entry name" value="zinc finger protein 70"/>
    <property type="match status" value="1"/>
</dbReference>
<evidence type="ECO:0000256" key="7">
    <source>
        <dbReference type="ARBA" id="ARBA00023242"/>
    </source>
</evidence>
<dbReference type="FunFam" id="3.30.160.60:FF:001498">
    <property type="entry name" value="Zinc finger protein 404"/>
    <property type="match status" value="1"/>
</dbReference>
<dbReference type="GO" id="GO:0000981">
    <property type="term" value="F:DNA-binding transcription factor activity, RNA polymerase II-specific"/>
    <property type="evidence" value="ECO:0007669"/>
    <property type="project" value="TreeGrafter"/>
</dbReference>
<feature type="domain" description="C2H2-type" evidence="10">
    <location>
        <begin position="443"/>
        <end position="467"/>
    </location>
</feature>
<feature type="domain" description="C2H2-type" evidence="10">
    <location>
        <begin position="387"/>
        <end position="414"/>
    </location>
</feature>
<dbReference type="GO" id="GO:0000978">
    <property type="term" value="F:RNA polymerase II cis-regulatory region sequence-specific DNA binding"/>
    <property type="evidence" value="ECO:0007669"/>
    <property type="project" value="TreeGrafter"/>
</dbReference>
<feature type="compositionally biased region" description="Polar residues" evidence="9">
    <location>
        <begin position="169"/>
        <end position="181"/>
    </location>
</feature>
<feature type="region of interest" description="Disordered" evidence="9">
    <location>
        <begin position="212"/>
        <end position="250"/>
    </location>
</feature>
<feature type="region of interest" description="Disordered" evidence="9">
    <location>
        <begin position="162"/>
        <end position="185"/>
    </location>
</feature>
<keyword evidence="5" id="KW-0862">Zinc</keyword>
<dbReference type="Ensembl" id="ENSATET00000010225.3">
    <property type="protein sequence ID" value="ENSATEP00000010049.1"/>
    <property type="gene ID" value="ENSATEG00000007082.3"/>
</dbReference>
<organism evidence="11 12">
    <name type="scientific">Anabas testudineus</name>
    <name type="common">Climbing perch</name>
    <name type="synonym">Anthias testudineus</name>
    <dbReference type="NCBI Taxonomy" id="64144"/>
    <lineage>
        <taxon>Eukaryota</taxon>
        <taxon>Metazoa</taxon>
        <taxon>Chordata</taxon>
        <taxon>Craniata</taxon>
        <taxon>Vertebrata</taxon>
        <taxon>Euteleostomi</taxon>
        <taxon>Actinopterygii</taxon>
        <taxon>Neopterygii</taxon>
        <taxon>Teleostei</taxon>
        <taxon>Neoteleostei</taxon>
        <taxon>Acanthomorphata</taxon>
        <taxon>Anabantaria</taxon>
        <taxon>Anabantiformes</taxon>
        <taxon>Anabantoidei</taxon>
        <taxon>Anabantidae</taxon>
        <taxon>Anabas</taxon>
    </lineage>
</organism>
<dbReference type="PANTHER" id="PTHR23226:SF240">
    <property type="entry name" value="GASTRULA ZINC FINGER PROTEIN XLCGF26.1-LIKE-RELATED"/>
    <property type="match status" value="1"/>
</dbReference>
<name>A0A3Q1HRQ6_ANATE</name>
<dbReference type="InterPro" id="IPR013087">
    <property type="entry name" value="Znf_C2H2_type"/>
</dbReference>
<evidence type="ECO:0000256" key="5">
    <source>
        <dbReference type="ARBA" id="ARBA00022833"/>
    </source>
</evidence>
<dbReference type="FunFam" id="3.30.160.60:FF:000196">
    <property type="entry name" value="Zinc finger protein 1026"/>
    <property type="match status" value="1"/>
</dbReference>
<keyword evidence="2" id="KW-0479">Metal-binding</keyword>
<keyword evidence="6" id="KW-0238">DNA-binding</keyword>
<sequence>MSAGTVDLQAQVESVLGALVKAATVELTKLFESRYGVSAVNVAVGRTEDKKQNETFEALDNLSTADTKRSVGVQVDDDINPPSQLSGPPFLSDDACPRECEEEVKVVDGCLIPSEILLDEKNGHVDPEWSPLKEQVLADTVELNVLETENDAQTDVTLHVSEEPEPWTEASTYGSTQTSPAKQKPLVIQPDVSDITYKGRVKFVCPLILKPESPAPRPDSSEKPAQAEPQQGCVSTAKGTAYSPSPSDGAVTPAQIGVWERIHTSKETKNNLHMRLKLTSTDQKLIRPCAVQLVDILTVPESDTKLQDAVANCKAGWPLPKDLRRHQGLHTGHRICCFTSCGNSVWRLQKVVAHSRDGYSCSICGKTFKRRKVLRRHGRFHTGEKPYSCSACSKTFALRKSLRRHLRFHTGERPHTCTKCGKSFRLRENLKAHLRFHTGEKPYNCATCGKMFRIMRNLEKHKLAQCGFFTTSFRTIAGL</sequence>
<dbReference type="AlphaFoldDB" id="A0A3Q1HRQ6"/>
<accession>A0A3Q1HRQ6</accession>
<dbReference type="PROSITE" id="PS00028">
    <property type="entry name" value="ZINC_FINGER_C2H2_1"/>
    <property type="match status" value="3"/>
</dbReference>
<dbReference type="Proteomes" id="UP000265040">
    <property type="component" value="Chromosome 17"/>
</dbReference>
<keyword evidence="12" id="KW-1185">Reference proteome</keyword>
<evidence type="ECO:0000256" key="6">
    <source>
        <dbReference type="ARBA" id="ARBA00023125"/>
    </source>
</evidence>
<dbReference type="PANTHER" id="PTHR23226">
    <property type="entry name" value="ZINC FINGER AND SCAN DOMAIN-CONTAINING"/>
    <property type="match status" value="1"/>
</dbReference>
<dbReference type="GO" id="GO:0005634">
    <property type="term" value="C:nucleus"/>
    <property type="evidence" value="ECO:0007669"/>
    <property type="project" value="UniProtKB-SubCell"/>
</dbReference>
<dbReference type="SMART" id="SM00355">
    <property type="entry name" value="ZnF_C2H2"/>
    <property type="match status" value="4"/>
</dbReference>
<reference evidence="11" key="1">
    <citation type="submission" date="2021-04" db="EMBL/GenBank/DDBJ databases">
        <authorList>
            <consortium name="Wellcome Sanger Institute Data Sharing"/>
        </authorList>
    </citation>
    <scope>NUCLEOTIDE SEQUENCE [LARGE SCALE GENOMIC DNA]</scope>
</reference>
<evidence type="ECO:0000256" key="9">
    <source>
        <dbReference type="SAM" id="MobiDB-lite"/>
    </source>
</evidence>
<keyword evidence="3" id="KW-0677">Repeat</keyword>
<dbReference type="OrthoDB" id="10004641at2759"/>
<reference evidence="11" key="2">
    <citation type="submission" date="2025-08" db="UniProtKB">
        <authorList>
            <consortium name="Ensembl"/>
        </authorList>
    </citation>
    <scope>IDENTIFICATION</scope>
</reference>
<feature type="domain" description="C2H2-type" evidence="10">
    <location>
        <begin position="359"/>
        <end position="386"/>
    </location>
</feature>
<dbReference type="OMA" id="CGAQTEV"/>
<evidence type="ECO:0000313" key="11">
    <source>
        <dbReference type="Ensembl" id="ENSATEP00000010049.1"/>
    </source>
</evidence>
<evidence type="ECO:0000256" key="4">
    <source>
        <dbReference type="ARBA" id="ARBA00022771"/>
    </source>
</evidence>
<dbReference type="PROSITE" id="PS50157">
    <property type="entry name" value="ZINC_FINGER_C2H2_2"/>
    <property type="match status" value="4"/>
</dbReference>
<evidence type="ECO:0000256" key="3">
    <source>
        <dbReference type="ARBA" id="ARBA00022737"/>
    </source>
</evidence>
<evidence type="ECO:0000256" key="8">
    <source>
        <dbReference type="PROSITE-ProRule" id="PRU00042"/>
    </source>
</evidence>
<keyword evidence="4 8" id="KW-0863">Zinc-finger</keyword>
<dbReference type="Gene3D" id="3.30.160.60">
    <property type="entry name" value="Classic Zinc Finger"/>
    <property type="match status" value="4"/>
</dbReference>
<evidence type="ECO:0000313" key="12">
    <source>
        <dbReference type="Proteomes" id="UP000265040"/>
    </source>
</evidence>
<dbReference type="FunFam" id="3.30.160.60:FF:001465">
    <property type="entry name" value="Zinc finger protein 560"/>
    <property type="match status" value="1"/>
</dbReference>
<keyword evidence="7" id="KW-0539">Nucleus</keyword>
<dbReference type="GO" id="GO:0000122">
    <property type="term" value="P:negative regulation of transcription by RNA polymerase II"/>
    <property type="evidence" value="ECO:0007669"/>
    <property type="project" value="UniProtKB-ARBA"/>
</dbReference>
<reference evidence="11" key="3">
    <citation type="submission" date="2025-09" db="UniProtKB">
        <authorList>
            <consortium name="Ensembl"/>
        </authorList>
    </citation>
    <scope>IDENTIFICATION</scope>
</reference>
<protein>
    <recommendedName>
        <fullName evidence="10">C2H2-type domain-containing protein</fullName>
    </recommendedName>
</protein>
<gene>
    <name evidence="11" type="primary">MYBPH</name>
</gene>
<evidence type="ECO:0000256" key="1">
    <source>
        <dbReference type="ARBA" id="ARBA00004123"/>
    </source>
</evidence>
<dbReference type="GeneTree" id="ENSGT01150000286958"/>
<evidence type="ECO:0000256" key="2">
    <source>
        <dbReference type="ARBA" id="ARBA00022723"/>
    </source>
</evidence>
<comment type="subcellular location">
    <subcellularLocation>
        <location evidence="1">Nucleus</location>
    </subcellularLocation>
</comment>
<dbReference type="InParanoid" id="A0A3Q1HRQ6"/>
<feature type="domain" description="C2H2-type" evidence="10">
    <location>
        <begin position="415"/>
        <end position="442"/>
    </location>
</feature>
<dbReference type="Pfam" id="PF00096">
    <property type="entry name" value="zf-C2H2"/>
    <property type="match status" value="3"/>
</dbReference>
<dbReference type="InterPro" id="IPR036236">
    <property type="entry name" value="Znf_C2H2_sf"/>
</dbReference>
<dbReference type="SUPFAM" id="SSF57667">
    <property type="entry name" value="beta-beta-alpha zinc fingers"/>
    <property type="match status" value="2"/>
</dbReference>